<gene>
    <name evidence="3" type="ORF">CHUDEA5_2290</name>
    <name evidence="4" type="ORF">GY17_00001412</name>
</gene>
<dbReference type="EMBL" id="JTAI01000013">
    <property type="protein sequence ID" value="PPS96810.1"/>
    <property type="molecule type" value="Genomic_DNA"/>
</dbReference>
<dbReference type="Proteomes" id="UP001429100">
    <property type="component" value="Unassembled WGS sequence"/>
</dbReference>
<evidence type="ECO:0000256" key="2">
    <source>
        <dbReference type="SAM" id="SignalP"/>
    </source>
</evidence>
<dbReference type="VEuPathDB" id="CryptoDB:CHUDEA5_2290"/>
<evidence type="ECO:0000256" key="1">
    <source>
        <dbReference type="SAM" id="Phobius"/>
    </source>
</evidence>
<keyword evidence="1" id="KW-0812">Transmembrane</keyword>
<evidence type="ECO:0000313" key="3">
    <source>
        <dbReference type="EMBL" id="CUV06217.1"/>
    </source>
</evidence>
<protein>
    <submittedName>
        <fullName evidence="3">Uncharacterized protein</fullName>
    </submittedName>
</protein>
<name>A0A0S4TH92_CRYHO</name>
<feature type="transmembrane region" description="Helical" evidence="1">
    <location>
        <begin position="488"/>
        <end position="511"/>
    </location>
</feature>
<organism evidence="3">
    <name type="scientific">Cryptosporidium hominis</name>
    <dbReference type="NCBI Taxonomy" id="237895"/>
    <lineage>
        <taxon>Eukaryota</taxon>
        <taxon>Sar</taxon>
        <taxon>Alveolata</taxon>
        <taxon>Apicomplexa</taxon>
        <taxon>Conoidasida</taxon>
        <taxon>Coccidia</taxon>
        <taxon>Eucoccidiorida</taxon>
        <taxon>Eimeriorina</taxon>
        <taxon>Cryptosporidiidae</taxon>
        <taxon>Cryptosporidium</taxon>
    </lineage>
</organism>
<dbReference type="VEuPathDB" id="CryptoDB:Chro.50150"/>
<accession>A0A0S4TH92</accession>
<keyword evidence="5" id="KW-1185">Reference proteome</keyword>
<dbReference type="AlphaFoldDB" id="A0A0S4TH92"/>
<feature type="chain" id="PRO_5006627711" evidence="2">
    <location>
        <begin position="26"/>
        <end position="634"/>
    </location>
</feature>
<sequence>MIFLGVYYFAILLLFSILENKFGIAHDTKFHHENKTKVIELNDKSNKTLFPIDAADLLECSKYNGYILLDKTNQVTKNETHTNKLLPLENIYLSSHFFGIMESIAGTSGDFVNDAISGLQINRVVQALKETRIQLYLGNFQDSPKIMPKKLSSINLSCIYGNYLPSLNFYHFNNFCEFTQCINNDYLLLSEDHICNYKYSEKYMYGEKMKYFNVLASLNIPIINYLEFDQQFITLFNAHNIYNDQMIHLNRYLFLSNELGLSLFINFGIRFFGKLESDKYYLLIKIVPPNTFWIKDEYKNLEENSRENKVINPESCTKYENGTRFFEKNTVSIIETDKKSNNLIVNRNSVTYLNISFNKIIKCLGKYSINIYTRSSYGKSLIIKIFDKEKNEFRDLEMIENLEKNKGFNYLHKFSSNYKLFSIINMMIINENNSNISINYIISCKDNRVSMSNLLSSNLYVLKEKVLWIGNLEISFNSTKLANYSNGIIFTILILSLLISAPILGLLAVAIKSIIKRFDSREISHLRIPLTENVNTKFKNTLEVGRQSKYNEGEKYPIRTLEIPFRLKKDFISPLSSPVSSQADISRSLYNQLQSPDQIELFTAISNNISSESIQYNTDTCSSPSTIKSITFKH</sequence>
<reference evidence="4 5" key="1">
    <citation type="submission" date="2014-11" db="EMBL/GenBank/DDBJ databases">
        <title>Comparative genomic analysis of Cryptosporidium hominis reveals occurrence of genetic recombination in virulent subtypes.</title>
        <authorList>
            <person name="Guo Y."/>
            <person name="Tang K."/>
            <person name="Frace M."/>
            <person name="Li N."/>
            <person name="Roellig D.M."/>
            <person name="Sammons S."/>
            <person name="Knipe K."/>
            <person name="Rowe L."/>
            <person name="Feng Y."/>
            <person name="Xiao L."/>
        </authorList>
    </citation>
    <scope>NUCLEOTIDE SEQUENCE [LARGE SCALE GENOMIC DNA]</scope>
    <source>
        <strain evidence="4">30976</strain>
    </source>
</reference>
<keyword evidence="1" id="KW-1133">Transmembrane helix</keyword>
<feature type="signal peptide" evidence="2">
    <location>
        <begin position="1"/>
        <end position="25"/>
    </location>
</feature>
<keyword evidence="1" id="KW-0472">Membrane</keyword>
<evidence type="ECO:0000313" key="5">
    <source>
        <dbReference type="Proteomes" id="UP001429100"/>
    </source>
</evidence>
<reference evidence="3" key="2">
    <citation type="submission" date="2015-08" db="EMBL/GenBank/DDBJ databases">
        <authorList>
            <person name="Babu N.S."/>
            <person name="Beckwith C.J."/>
            <person name="Beseler K.G."/>
            <person name="Brison A."/>
            <person name="Carone J.V."/>
            <person name="Caskin T.P."/>
            <person name="Diamond M."/>
            <person name="Durham M.E."/>
            <person name="Foxe J.M."/>
            <person name="Go M."/>
            <person name="Henderson B.A."/>
            <person name="Jones I.B."/>
            <person name="McGettigan J.A."/>
            <person name="Micheletti S.J."/>
            <person name="Nasrallah M.E."/>
            <person name="Ortiz D."/>
            <person name="Piller C.R."/>
            <person name="Privatt S.R."/>
            <person name="Schneider S.L."/>
            <person name="Sharp S."/>
            <person name="Smith T.C."/>
            <person name="Stanton J.D."/>
            <person name="Ullery H.E."/>
            <person name="Wilson R.J."/>
            <person name="Serrano M.G."/>
            <person name="Buck G."/>
            <person name="Lee V."/>
            <person name="Wang Y."/>
            <person name="Carvalho R."/>
            <person name="Voegtly L."/>
            <person name="Shi R."/>
            <person name="Duckworth R."/>
            <person name="Johnson A."/>
            <person name="Loviza R."/>
            <person name="Walstead R."/>
            <person name="Shah Z."/>
            <person name="Kiflezghi M."/>
            <person name="Wade K."/>
            <person name="Ball S.L."/>
            <person name="Bradley K.W."/>
            <person name="Asai D.J."/>
            <person name="Bowman C.A."/>
            <person name="Russell D.A."/>
            <person name="Pope W.H."/>
            <person name="Jacobs-Sera D."/>
            <person name="Hendrix R.W."/>
            <person name="Hatfull G.F."/>
        </authorList>
    </citation>
    <scope>NUCLEOTIDE SEQUENCE [LARGE SCALE GENOMIC DNA]</scope>
</reference>
<proteinExistence type="predicted"/>
<dbReference type="VEuPathDB" id="CryptoDB:ChTU502y2012_381g0025"/>
<dbReference type="OrthoDB" id="342354at2759"/>
<evidence type="ECO:0000313" key="4">
    <source>
        <dbReference type="EMBL" id="PPS96810.1"/>
    </source>
</evidence>
<dbReference type="Proteomes" id="UP000199752">
    <property type="component" value="Chromosome 5"/>
</dbReference>
<reference evidence="4 5" key="3">
    <citation type="submission" date="2017-10" db="EMBL/GenBank/DDBJ databases">
        <title>Consistent, comparative and evidence-based genome annotation and re-annotation for the closely-related species, Cryptosporidium parvum, C. hominis and C. tyzzeri.</title>
        <authorList>
            <person name="Baptista R.P."/>
            <person name="Li Y."/>
            <person name="Sateriale A."/>
            <person name="Striepen B."/>
            <person name="Kissinger J.C."/>
        </authorList>
    </citation>
    <scope>NUCLEOTIDE SEQUENCE [LARGE SCALE GENOMIC DNA]</scope>
    <source>
        <strain evidence="4">30976</strain>
    </source>
</reference>
<dbReference type="VEuPathDB" id="CryptoDB:GY17_00001412"/>
<dbReference type="EMBL" id="LN877951">
    <property type="protein sequence ID" value="CUV06217.1"/>
    <property type="molecule type" value="Genomic_DNA"/>
</dbReference>
<keyword evidence="2" id="KW-0732">Signal</keyword>